<dbReference type="GO" id="GO:0004252">
    <property type="term" value="F:serine-type endopeptidase activity"/>
    <property type="evidence" value="ECO:0007669"/>
    <property type="project" value="UniProtKB-UniRule"/>
</dbReference>
<dbReference type="Gene3D" id="3.30.70.80">
    <property type="entry name" value="Peptidase S8 propeptide/proteinase inhibitor I9"/>
    <property type="match status" value="1"/>
</dbReference>
<feature type="active site" description="Charge relay system" evidence="6">
    <location>
        <position position="360"/>
    </location>
</feature>
<dbReference type="InterPro" id="IPR023828">
    <property type="entry name" value="Peptidase_S8_Ser-AS"/>
</dbReference>
<keyword evidence="3 8" id="KW-0732">Signal</keyword>
<evidence type="ECO:0000256" key="1">
    <source>
        <dbReference type="ARBA" id="ARBA00011073"/>
    </source>
</evidence>
<evidence type="ECO:0000256" key="2">
    <source>
        <dbReference type="ARBA" id="ARBA00022670"/>
    </source>
</evidence>
<dbReference type="InterPro" id="IPR034193">
    <property type="entry name" value="PCSK9_ProteinaseK-like"/>
</dbReference>
<dbReference type="SUPFAM" id="SSF52743">
    <property type="entry name" value="Subtilisin-like"/>
    <property type="match status" value="1"/>
</dbReference>
<dbReference type="PROSITE" id="PS00138">
    <property type="entry name" value="SUBTILASE_SER"/>
    <property type="match status" value="1"/>
</dbReference>
<gene>
    <name evidence="11" type="ORF">SLS62_011059</name>
</gene>
<evidence type="ECO:0000259" key="10">
    <source>
        <dbReference type="Pfam" id="PF05922"/>
    </source>
</evidence>
<dbReference type="InterPro" id="IPR023827">
    <property type="entry name" value="Peptidase_S8_Asp-AS"/>
</dbReference>
<proteinExistence type="inferred from homology"/>
<dbReference type="InterPro" id="IPR015500">
    <property type="entry name" value="Peptidase_S8_subtilisin-rel"/>
</dbReference>
<dbReference type="InterPro" id="IPR022398">
    <property type="entry name" value="Peptidase_S8_His-AS"/>
</dbReference>
<feature type="chain" id="PRO_5042997159" evidence="8">
    <location>
        <begin position="21"/>
        <end position="416"/>
    </location>
</feature>
<evidence type="ECO:0000313" key="11">
    <source>
        <dbReference type="EMBL" id="KAK7740618.1"/>
    </source>
</evidence>
<dbReference type="CDD" id="cd04077">
    <property type="entry name" value="Peptidases_S8_PCSK9_ProteinaseK_like"/>
    <property type="match status" value="1"/>
</dbReference>
<dbReference type="Gene3D" id="3.40.50.200">
    <property type="entry name" value="Peptidase S8/S53 domain"/>
    <property type="match status" value="1"/>
</dbReference>
<dbReference type="PROSITE" id="PS51892">
    <property type="entry name" value="SUBTILASE"/>
    <property type="match status" value="1"/>
</dbReference>
<dbReference type="GO" id="GO:0006508">
    <property type="term" value="P:proteolysis"/>
    <property type="evidence" value="ECO:0007669"/>
    <property type="project" value="UniProtKB-KW"/>
</dbReference>
<dbReference type="SUPFAM" id="SSF54897">
    <property type="entry name" value="Protease propeptides/inhibitors"/>
    <property type="match status" value="1"/>
</dbReference>
<dbReference type="InterPro" id="IPR000209">
    <property type="entry name" value="Peptidase_S8/S53_dom"/>
</dbReference>
<keyword evidence="2 6" id="KW-0645">Protease</keyword>
<dbReference type="PROSITE" id="PS00137">
    <property type="entry name" value="SUBTILASE_HIS"/>
    <property type="match status" value="1"/>
</dbReference>
<feature type="signal peptide" evidence="8">
    <location>
        <begin position="1"/>
        <end position="20"/>
    </location>
</feature>
<feature type="domain" description="Inhibitor I9" evidence="10">
    <location>
        <begin position="38"/>
        <end position="117"/>
    </location>
</feature>
<keyword evidence="4 6" id="KW-0378">Hydrolase</keyword>
<dbReference type="EMBL" id="JAKJXP020000167">
    <property type="protein sequence ID" value="KAK7740618.1"/>
    <property type="molecule type" value="Genomic_DNA"/>
</dbReference>
<feature type="active site" description="Charge relay system" evidence="6">
    <location>
        <position position="173"/>
    </location>
</feature>
<evidence type="ECO:0000259" key="9">
    <source>
        <dbReference type="Pfam" id="PF00082"/>
    </source>
</evidence>
<evidence type="ECO:0000256" key="3">
    <source>
        <dbReference type="ARBA" id="ARBA00022729"/>
    </source>
</evidence>
<feature type="active site" description="Charge relay system" evidence="6">
    <location>
        <position position="204"/>
    </location>
</feature>
<dbReference type="InterPro" id="IPR036852">
    <property type="entry name" value="Peptidase_S8/S53_dom_sf"/>
</dbReference>
<protein>
    <submittedName>
        <fullName evidence="11">Uncharacterized protein</fullName>
    </submittedName>
</protein>
<keyword evidence="12" id="KW-1185">Reference proteome</keyword>
<dbReference type="InterPro" id="IPR010259">
    <property type="entry name" value="S8pro/Inhibitor_I9"/>
</dbReference>
<dbReference type="PRINTS" id="PR00723">
    <property type="entry name" value="SUBTILISIN"/>
</dbReference>
<dbReference type="InterPro" id="IPR050131">
    <property type="entry name" value="Peptidase_S8_subtilisin-like"/>
</dbReference>
<dbReference type="Pfam" id="PF00082">
    <property type="entry name" value="Peptidase_S8"/>
    <property type="match status" value="1"/>
</dbReference>
<dbReference type="PANTHER" id="PTHR43806:SF58">
    <property type="entry name" value="ALKALINE PROTEASE 1-RELATED"/>
    <property type="match status" value="1"/>
</dbReference>
<organism evidence="11 12">
    <name type="scientific">Diatrype stigma</name>
    <dbReference type="NCBI Taxonomy" id="117547"/>
    <lineage>
        <taxon>Eukaryota</taxon>
        <taxon>Fungi</taxon>
        <taxon>Dikarya</taxon>
        <taxon>Ascomycota</taxon>
        <taxon>Pezizomycotina</taxon>
        <taxon>Sordariomycetes</taxon>
        <taxon>Xylariomycetidae</taxon>
        <taxon>Xylariales</taxon>
        <taxon>Diatrypaceae</taxon>
        <taxon>Diatrype</taxon>
    </lineage>
</organism>
<dbReference type="Pfam" id="PF05922">
    <property type="entry name" value="Inhibitor_I9"/>
    <property type="match status" value="1"/>
</dbReference>
<sequence length="416" mass="43211">MTSLRRLAIFIGALLPATFAAPAPIASNSHKKEIIPGKYIVTLKEGISTKAVESHLAWVSDVHKRSLNRRDTIGVEKTYGIGKFFNGYAGEFDDVTLKEIKNNPDVLDVEEDRVIYLDFTQESAQQHGESKRALTTQTGATWGLGTVSHKTSGSTSYIYDSTAGQGSYAYIVDTGILDTHSEFEGRASLGYNAVGGSTADAVGHGTHVAGTIAGKTYGVAKKANIVAVKVFAGSSSATSIIIDGFNWAFNDITSKGRASRAVVSASLGGGYSASFNSVVKAGYNAGVLSVVAAGNDNADASGYSPASETTAVTVGAIQSNWARSSFSNYGSVLDIFAPGTDVLSSWIGSNSATNTISGTSMATPHVSGLVLYLQVLENLNTPTAVTSRLRALATAGKVTNAGSGSPNYILYNGNGA</sequence>
<dbReference type="FunFam" id="3.40.50.200:FF:000014">
    <property type="entry name" value="Proteinase K"/>
    <property type="match status" value="1"/>
</dbReference>
<accession>A0AAN9YEN1</accession>
<reference evidence="11 12" key="1">
    <citation type="submission" date="2024-02" db="EMBL/GenBank/DDBJ databases">
        <title>De novo assembly and annotation of 12 fungi associated with fruit tree decline syndrome in Ontario, Canada.</title>
        <authorList>
            <person name="Sulman M."/>
            <person name="Ellouze W."/>
            <person name="Ilyukhin E."/>
        </authorList>
    </citation>
    <scope>NUCLEOTIDE SEQUENCE [LARGE SCALE GENOMIC DNA]</scope>
    <source>
        <strain evidence="11 12">M11/M66-122</strain>
    </source>
</reference>
<name>A0AAN9YEN1_9PEZI</name>
<evidence type="ECO:0000256" key="5">
    <source>
        <dbReference type="ARBA" id="ARBA00022825"/>
    </source>
</evidence>
<comment type="similarity">
    <text evidence="1 6 7">Belongs to the peptidase S8 family.</text>
</comment>
<dbReference type="AlphaFoldDB" id="A0AAN9YEN1"/>
<comment type="caution">
    <text evidence="11">The sequence shown here is derived from an EMBL/GenBank/DDBJ whole genome shotgun (WGS) entry which is preliminary data.</text>
</comment>
<evidence type="ECO:0000256" key="8">
    <source>
        <dbReference type="SAM" id="SignalP"/>
    </source>
</evidence>
<dbReference type="PANTHER" id="PTHR43806">
    <property type="entry name" value="PEPTIDASE S8"/>
    <property type="match status" value="1"/>
</dbReference>
<evidence type="ECO:0000256" key="4">
    <source>
        <dbReference type="ARBA" id="ARBA00022801"/>
    </source>
</evidence>
<evidence type="ECO:0000313" key="12">
    <source>
        <dbReference type="Proteomes" id="UP001320420"/>
    </source>
</evidence>
<dbReference type="InterPro" id="IPR037045">
    <property type="entry name" value="S8pro/Inhibitor_I9_sf"/>
</dbReference>
<feature type="domain" description="Peptidase S8/S53" evidence="9">
    <location>
        <begin position="171"/>
        <end position="390"/>
    </location>
</feature>
<evidence type="ECO:0000256" key="6">
    <source>
        <dbReference type="PROSITE-ProRule" id="PRU01240"/>
    </source>
</evidence>
<dbReference type="PROSITE" id="PS00136">
    <property type="entry name" value="SUBTILASE_ASP"/>
    <property type="match status" value="1"/>
</dbReference>
<dbReference type="GO" id="GO:0005576">
    <property type="term" value="C:extracellular region"/>
    <property type="evidence" value="ECO:0007669"/>
    <property type="project" value="UniProtKB-ARBA"/>
</dbReference>
<keyword evidence="5 6" id="KW-0720">Serine protease</keyword>
<dbReference type="Proteomes" id="UP001320420">
    <property type="component" value="Unassembled WGS sequence"/>
</dbReference>
<evidence type="ECO:0000256" key="7">
    <source>
        <dbReference type="RuleBase" id="RU003355"/>
    </source>
</evidence>